<comment type="subcellular location">
    <subcellularLocation>
        <location evidence="1 11">Membrane</location>
        <topology evidence="1 11">Single-pass type I membrane protein</topology>
    </subcellularLocation>
</comment>
<feature type="repeat" description="FG-GAP" evidence="10">
    <location>
        <begin position="413"/>
        <end position="474"/>
    </location>
</feature>
<dbReference type="InterPro" id="IPR000413">
    <property type="entry name" value="Integrin_alpha"/>
</dbReference>
<evidence type="ECO:0000256" key="3">
    <source>
        <dbReference type="ARBA" id="ARBA00022729"/>
    </source>
</evidence>
<proteinExistence type="inferred from homology"/>
<sequence>LDSLPIPNGRGHRRSLLDVLCVYLSVSVVHSYNIDLEHAVVFRGPDSSFFGYSVLEHYHDNTRWVLVGAPKANSSYSSSLHTPGAVFKCRVHSNPERRCTEMNLGRGNKPRESCGKTCQGDRDDEWMGVSLARQDIPNGKILACAHRWKNVFYDSELILPHGYCSIIPPTLQGRTQALIPCYEDYKQKYGEEHGSCQAGIAGVFTEELVVMGAPGSYYWTGTVKVYNLTSNTFYNPNKEDIDSHRYSYLGYAVTTGHFSSPNIIDVAAGAPQHSGEGKVYIFRINGVSLVKIFQASGTMMGSYFGSSLCGVDLNRDGLSDLLVGAPMHSTLRDEGQVSVYLSKGNGVMEEAGLLNGDNAYSAHFGECITAIGDIDDDGYQDVAIGAPKEDDYGGAVYIYHGDATGIVTKYSMRVSGQSINPALQMFGQSISGNVDMDSNGYPDITIGAFMADSVVLLRSRPVITVDVSIYLPVSINISVPQCHEGPQHLNCFIARVCLLFRGKHLPGQIDVFTAITFEVAYTLGKHVVNGHLDKDLPALTPVLRWRKGDKMAAKNEVTGYSCCCLISRLNEKTKGGSIYNVCKRHEEVGK</sequence>
<dbReference type="PANTHER" id="PTHR23220:SF69">
    <property type="entry name" value="INTEGRIN ALPHA-9"/>
    <property type="match status" value="1"/>
</dbReference>
<dbReference type="SUPFAM" id="SSF69318">
    <property type="entry name" value="Integrin alpha N-terminal domain"/>
    <property type="match status" value="1"/>
</dbReference>
<dbReference type="GO" id="GO:0007160">
    <property type="term" value="P:cell-matrix adhesion"/>
    <property type="evidence" value="ECO:0007669"/>
    <property type="project" value="TreeGrafter"/>
</dbReference>
<feature type="repeat" description="FG-GAP" evidence="10">
    <location>
        <begin position="235"/>
        <end position="289"/>
    </location>
</feature>
<organism evidence="13 14">
    <name type="scientific">Oncorhynchus kisutch</name>
    <name type="common">Coho salmon</name>
    <name type="synonym">Salmo kisutch</name>
    <dbReference type="NCBI Taxonomy" id="8019"/>
    <lineage>
        <taxon>Eukaryota</taxon>
        <taxon>Metazoa</taxon>
        <taxon>Chordata</taxon>
        <taxon>Craniata</taxon>
        <taxon>Vertebrata</taxon>
        <taxon>Euteleostomi</taxon>
        <taxon>Actinopterygii</taxon>
        <taxon>Neopterygii</taxon>
        <taxon>Teleostei</taxon>
        <taxon>Protacanthopterygii</taxon>
        <taxon>Salmoniformes</taxon>
        <taxon>Salmonidae</taxon>
        <taxon>Salmoninae</taxon>
        <taxon>Oncorhynchus</taxon>
    </lineage>
</organism>
<evidence type="ECO:0000256" key="11">
    <source>
        <dbReference type="RuleBase" id="RU003762"/>
    </source>
</evidence>
<evidence type="ECO:0000313" key="13">
    <source>
        <dbReference type="Ensembl" id="ENSOKIP00005106624.1"/>
    </source>
</evidence>
<evidence type="ECO:0000313" key="14">
    <source>
        <dbReference type="Proteomes" id="UP000694557"/>
    </source>
</evidence>
<dbReference type="InterPro" id="IPR032695">
    <property type="entry name" value="Integrin_dom_sf"/>
</dbReference>
<evidence type="ECO:0000256" key="5">
    <source>
        <dbReference type="ARBA" id="ARBA00022889"/>
    </source>
</evidence>
<dbReference type="SMART" id="SM00191">
    <property type="entry name" value="Int_alpha"/>
    <property type="match status" value="5"/>
</dbReference>
<dbReference type="InterPro" id="IPR013649">
    <property type="entry name" value="Integrin_alpha_Ig-like_1"/>
</dbReference>
<keyword evidence="9" id="KW-0325">Glycoprotein</keyword>
<evidence type="ECO:0000256" key="8">
    <source>
        <dbReference type="ARBA" id="ARBA00023170"/>
    </source>
</evidence>
<dbReference type="InterPro" id="IPR013517">
    <property type="entry name" value="FG-GAP"/>
</dbReference>
<dbReference type="AlphaFoldDB" id="A0A8C7N6Z0"/>
<evidence type="ECO:0000256" key="2">
    <source>
        <dbReference type="ARBA" id="ARBA00008054"/>
    </source>
</evidence>
<dbReference type="PANTHER" id="PTHR23220">
    <property type="entry name" value="INTEGRIN ALPHA"/>
    <property type="match status" value="1"/>
</dbReference>
<keyword evidence="7" id="KW-0472">Membrane</keyword>
<comment type="similarity">
    <text evidence="2 11">Belongs to the integrin alpha chain family.</text>
</comment>
<keyword evidence="6 11" id="KW-0401">Integrin</keyword>
<evidence type="ECO:0000256" key="9">
    <source>
        <dbReference type="ARBA" id="ARBA00023180"/>
    </source>
</evidence>
<dbReference type="InterPro" id="IPR013519">
    <property type="entry name" value="Int_alpha_beta-p"/>
</dbReference>
<reference evidence="13" key="2">
    <citation type="submission" date="2025-09" db="UniProtKB">
        <authorList>
            <consortium name="Ensembl"/>
        </authorList>
    </citation>
    <scope>IDENTIFICATION</scope>
</reference>
<dbReference type="GO" id="GO:0005178">
    <property type="term" value="F:integrin binding"/>
    <property type="evidence" value="ECO:0007669"/>
    <property type="project" value="TreeGrafter"/>
</dbReference>
<name>A0A8C7N6Z0_ONCKI</name>
<feature type="domain" description="Integrin alpha first immunoglubulin-like" evidence="12">
    <location>
        <begin position="459"/>
        <end position="510"/>
    </location>
</feature>
<feature type="repeat" description="FG-GAP" evidence="10">
    <location>
        <begin position="350"/>
        <end position="408"/>
    </location>
</feature>
<dbReference type="PROSITE" id="PS51470">
    <property type="entry name" value="FG_GAP"/>
    <property type="match status" value="5"/>
</dbReference>
<dbReference type="GO" id="GO:0009897">
    <property type="term" value="C:external side of plasma membrane"/>
    <property type="evidence" value="ECO:0007669"/>
    <property type="project" value="TreeGrafter"/>
</dbReference>
<dbReference type="Gene3D" id="2.130.10.130">
    <property type="entry name" value="Integrin alpha, N-terminal"/>
    <property type="match status" value="1"/>
</dbReference>
<dbReference type="SUPFAM" id="SSF69179">
    <property type="entry name" value="Integrin domains"/>
    <property type="match status" value="1"/>
</dbReference>
<dbReference type="Pfam" id="PF01839">
    <property type="entry name" value="FG-GAP"/>
    <property type="match status" value="2"/>
</dbReference>
<dbReference type="Proteomes" id="UP000694557">
    <property type="component" value="Unassembled WGS sequence"/>
</dbReference>
<evidence type="ECO:0000256" key="10">
    <source>
        <dbReference type="PROSITE-ProRule" id="PRU00803"/>
    </source>
</evidence>
<reference evidence="13" key="1">
    <citation type="submission" date="2025-08" db="UniProtKB">
        <authorList>
            <consortium name="Ensembl"/>
        </authorList>
    </citation>
    <scope>IDENTIFICATION</scope>
</reference>
<evidence type="ECO:0000256" key="7">
    <source>
        <dbReference type="ARBA" id="ARBA00023136"/>
    </source>
</evidence>
<dbReference type="Pfam" id="PF08441">
    <property type="entry name" value="Integrin_A_Ig_1"/>
    <property type="match status" value="1"/>
</dbReference>
<dbReference type="GO" id="GO:0008305">
    <property type="term" value="C:integrin complex"/>
    <property type="evidence" value="ECO:0007669"/>
    <property type="project" value="InterPro"/>
</dbReference>
<keyword evidence="5 11" id="KW-0130">Cell adhesion</keyword>
<gene>
    <name evidence="13" type="primary">ITGA9</name>
    <name evidence="13" type="synonym">LOC109900099</name>
</gene>
<accession>A0A8C7N6Z0</accession>
<protein>
    <submittedName>
        <fullName evidence="13">Integrin, alpha 9</fullName>
    </submittedName>
</protein>
<dbReference type="Gene3D" id="2.60.40.1460">
    <property type="entry name" value="Integrin domains. Chain A, domain 2"/>
    <property type="match status" value="1"/>
</dbReference>
<dbReference type="InterPro" id="IPR028994">
    <property type="entry name" value="Integrin_alpha_N"/>
</dbReference>
<evidence type="ECO:0000256" key="4">
    <source>
        <dbReference type="ARBA" id="ARBA00022737"/>
    </source>
</evidence>
<dbReference type="GeneTree" id="ENSGT00940000156503"/>
<keyword evidence="4" id="KW-0677">Repeat</keyword>
<feature type="repeat" description="FG-GAP" evidence="10">
    <location>
        <begin position="33"/>
        <end position="98"/>
    </location>
</feature>
<dbReference type="GO" id="GO:0033627">
    <property type="term" value="P:cell adhesion mediated by integrin"/>
    <property type="evidence" value="ECO:0007669"/>
    <property type="project" value="TreeGrafter"/>
</dbReference>
<dbReference type="Ensembl" id="ENSOKIT00005114289.1">
    <property type="protein sequence ID" value="ENSOKIP00005106624.1"/>
    <property type="gene ID" value="ENSOKIG00005046299.1"/>
</dbReference>
<dbReference type="GO" id="GO:0098609">
    <property type="term" value="P:cell-cell adhesion"/>
    <property type="evidence" value="ECO:0007669"/>
    <property type="project" value="TreeGrafter"/>
</dbReference>
<keyword evidence="3" id="KW-0732">Signal</keyword>
<keyword evidence="14" id="KW-1185">Reference proteome</keyword>
<keyword evidence="8 11" id="KW-0675">Receptor</keyword>
<evidence type="ECO:0000256" key="6">
    <source>
        <dbReference type="ARBA" id="ARBA00023037"/>
    </source>
</evidence>
<dbReference type="PRINTS" id="PR01185">
    <property type="entry name" value="INTEGRINA"/>
</dbReference>
<feature type="repeat" description="FG-GAP" evidence="10">
    <location>
        <begin position="290"/>
        <end position="349"/>
    </location>
</feature>
<evidence type="ECO:0000256" key="1">
    <source>
        <dbReference type="ARBA" id="ARBA00004479"/>
    </source>
</evidence>
<dbReference type="GO" id="GO:0007229">
    <property type="term" value="P:integrin-mediated signaling pathway"/>
    <property type="evidence" value="ECO:0007669"/>
    <property type="project" value="UniProtKB-KW"/>
</dbReference>
<evidence type="ECO:0000259" key="12">
    <source>
        <dbReference type="Pfam" id="PF08441"/>
    </source>
</evidence>